<name>A0A1G2FY63_9BACT</name>
<dbReference type="Gene3D" id="3.90.1150.10">
    <property type="entry name" value="Aspartate Aminotransferase, domain 1"/>
    <property type="match status" value="1"/>
</dbReference>
<organism evidence="4 5">
    <name type="scientific">Candidatus Ryanbacteria bacterium RIFCSPHIGHO2_01_45_13</name>
    <dbReference type="NCBI Taxonomy" id="1802112"/>
    <lineage>
        <taxon>Bacteria</taxon>
        <taxon>Candidatus Ryaniibacteriota</taxon>
    </lineage>
</organism>
<dbReference type="InterPro" id="IPR015422">
    <property type="entry name" value="PyrdxlP-dep_Trfase_small"/>
</dbReference>
<dbReference type="InterPro" id="IPR015424">
    <property type="entry name" value="PyrdxlP-dep_Trfase"/>
</dbReference>
<dbReference type="GO" id="GO:0000271">
    <property type="term" value="P:polysaccharide biosynthetic process"/>
    <property type="evidence" value="ECO:0007669"/>
    <property type="project" value="TreeGrafter"/>
</dbReference>
<dbReference type="GO" id="GO:0030170">
    <property type="term" value="F:pyridoxal phosphate binding"/>
    <property type="evidence" value="ECO:0007669"/>
    <property type="project" value="TreeGrafter"/>
</dbReference>
<evidence type="ECO:0000256" key="3">
    <source>
        <dbReference type="RuleBase" id="RU004508"/>
    </source>
</evidence>
<dbReference type="CDD" id="cd00616">
    <property type="entry name" value="AHBA_syn"/>
    <property type="match status" value="1"/>
</dbReference>
<dbReference type="PANTHER" id="PTHR30244">
    <property type="entry name" value="TRANSAMINASE"/>
    <property type="match status" value="1"/>
</dbReference>
<comment type="caution">
    <text evidence="4">The sequence shown here is derived from an EMBL/GenBank/DDBJ whole genome shotgun (WGS) entry which is preliminary data.</text>
</comment>
<evidence type="ECO:0000256" key="2">
    <source>
        <dbReference type="PIRSR" id="PIRSR000390-2"/>
    </source>
</evidence>
<gene>
    <name evidence="4" type="ORF">A2W41_02985</name>
</gene>
<protein>
    <submittedName>
        <fullName evidence="4">Polysaccharide biosynthesis protein</fullName>
    </submittedName>
</protein>
<comment type="similarity">
    <text evidence="3">Belongs to the DegT/DnrJ/EryC1 family.</text>
</comment>
<dbReference type="PANTHER" id="PTHR30244:SF39">
    <property type="entry name" value="BLR3650 PROTEIN"/>
    <property type="match status" value="1"/>
</dbReference>
<dbReference type="Pfam" id="PF01041">
    <property type="entry name" value="DegT_DnrJ_EryC1"/>
    <property type="match status" value="1"/>
</dbReference>
<feature type="modified residue" description="N6-(pyridoxal phosphate)lysine" evidence="2">
    <location>
        <position position="194"/>
    </location>
</feature>
<feature type="active site" description="Proton acceptor" evidence="1">
    <location>
        <position position="194"/>
    </location>
</feature>
<dbReference type="Gene3D" id="3.40.640.10">
    <property type="entry name" value="Type I PLP-dependent aspartate aminotransferase-like (Major domain)"/>
    <property type="match status" value="1"/>
</dbReference>
<dbReference type="InterPro" id="IPR000653">
    <property type="entry name" value="DegT/StrS_aminotransferase"/>
</dbReference>
<accession>A0A1G2FY63</accession>
<proteinExistence type="inferred from homology"/>
<dbReference type="SUPFAM" id="SSF53383">
    <property type="entry name" value="PLP-dependent transferases"/>
    <property type="match status" value="1"/>
</dbReference>
<dbReference type="GO" id="GO:0008483">
    <property type="term" value="F:transaminase activity"/>
    <property type="evidence" value="ECO:0007669"/>
    <property type="project" value="TreeGrafter"/>
</dbReference>
<evidence type="ECO:0000313" key="4">
    <source>
        <dbReference type="EMBL" id="OGZ42757.1"/>
    </source>
</evidence>
<keyword evidence="2 3" id="KW-0663">Pyridoxal phosphate</keyword>
<dbReference type="Proteomes" id="UP000176700">
    <property type="component" value="Unassembled WGS sequence"/>
</dbReference>
<dbReference type="EMBL" id="MHNI01000014">
    <property type="protein sequence ID" value="OGZ42757.1"/>
    <property type="molecule type" value="Genomic_DNA"/>
</dbReference>
<evidence type="ECO:0000256" key="1">
    <source>
        <dbReference type="PIRSR" id="PIRSR000390-1"/>
    </source>
</evidence>
<dbReference type="InterPro" id="IPR015421">
    <property type="entry name" value="PyrdxlP-dep_Trfase_major"/>
</dbReference>
<dbReference type="PIRSF" id="PIRSF000390">
    <property type="entry name" value="PLP_StrS"/>
    <property type="match status" value="1"/>
</dbReference>
<reference evidence="4 5" key="1">
    <citation type="journal article" date="2016" name="Nat. Commun.">
        <title>Thousands of microbial genomes shed light on interconnected biogeochemical processes in an aquifer system.</title>
        <authorList>
            <person name="Anantharaman K."/>
            <person name="Brown C.T."/>
            <person name="Hug L.A."/>
            <person name="Sharon I."/>
            <person name="Castelle C.J."/>
            <person name="Probst A.J."/>
            <person name="Thomas B.C."/>
            <person name="Singh A."/>
            <person name="Wilkins M.J."/>
            <person name="Karaoz U."/>
            <person name="Brodie E.L."/>
            <person name="Williams K.H."/>
            <person name="Hubbard S.S."/>
            <person name="Banfield J.F."/>
        </authorList>
    </citation>
    <scope>NUCLEOTIDE SEQUENCE [LARGE SCALE GENOMIC DNA]</scope>
</reference>
<dbReference type="AlphaFoldDB" id="A0A1G2FY63"/>
<sequence>MIIPPSWPDVTAKEIKAVIKILRTSYLGRGPVVYEFEKMLARYIGVRHAVATSSGTSALHLAVEVLGIGRGDLVITTPFSFIASSNCMLFVGARPVFVDIDSKTLNININEVEKQVKKLQSRPATRRKLKAILAVDIFGYPADWKALRRIARTYGLYLIEDAGEALGAELQYEGKWRKAGSFGNVAILAFTHNKQITTGEGGVLLTNNKRLAELAWSKKNHGREIGGGWLDHVRLGYNYHLSDMNCALGIAQLKRIKQILEKRKRVAALYTKSMRDIKDIELPYVDVGVKRSWFVYVVRLAGFYTKRDRDRLIKRLLNRGIHCRNYFPSIHLQKFYRDTFGYKKGDFPVTEDVSERTIALPFYGNMHKHQIDYVARNFIDVLKKS</sequence>
<evidence type="ECO:0000313" key="5">
    <source>
        <dbReference type="Proteomes" id="UP000176700"/>
    </source>
</evidence>